<dbReference type="Proteomes" id="UP000193467">
    <property type="component" value="Unassembled WGS sequence"/>
</dbReference>
<gene>
    <name evidence="4" type="ORF">BCR35DRAFT_324768</name>
</gene>
<reference evidence="4 5" key="1">
    <citation type="submission" date="2016-07" db="EMBL/GenBank/DDBJ databases">
        <title>Pervasive Adenine N6-methylation of Active Genes in Fungi.</title>
        <authorList>
            <consortium name="DOE Joint Genome Institute"/>
            <person name="Mondo S.J."/>
            <person name="Dannebaum R.O."/>
            <person name="Kuo R.C."/>
            <person name="Labutti K."/>
            <person name="Haridas S."/>
            <person name="Kuo A."/>
            <person name="Salamov A."/>
            <person name="Ahrendt S.R."/>
            <person name="Lipzen A."/>
            <person name="Sullivan W."/>
            <person name="Andreopoulos W.B."/>
            <person name="Clum A."/>
            <person name="Lindquist E."/>
            <person name="Daum C."/>
            <person name="Ramamoorthy G.K."/>
            <person name="Gryganskyi A."/>
            <person name="Culley D."/>
            <person name="Magnuson J.K."/>
            <person name="James T.Y."/>
            <person name="O'Malley M.A."/>
            <person name="Stajich J.E."/>
            <person name="Spatafora J.W."/>
            <person name="Visel A."/>
            <person name="Grigoriev I.V."/>
        </authorList>
    </citation>
    <scope>NUCLEOTIDE SEQUENCE [LARGE SCALE GENOMIC DNA]</scope>
    <source>
        <strain evidence="4 5">62-1032</strain>
    </source>
</reference>
<sequence>MKSFIGLLALASLAFGSPSLEVESTPLRVSADVTDDSSLTVHILRTDDLLSHDIPRHERFSVLERISHVELRVSLDKEDGLFAINDEKIDLSGLVGDEHHPQKHVQAIKAQAFSLAHTNTIDGKVYTTEELAALVAEHLPAGIIGTEVTVVEDKLDETALAQAAEEESSDEARVSMKSYSVFVRITEVDDVSIPNKKDISHDSTILIPVLQVSLTIDDESGKPVKMQAISVRPIHRPFRADRPSRGGPKGSRKRPSPDRRPHHEHEEESELDSRPQRHFEEHESMERRPSRGEGSRRPPPPFFGEDEEEFPSSHRHHHQDHERMDDFEHHSEHHGPPRGPPRGPPPPFRGPPHHGPPRGPPAFVRWIAQRLGIPPPPPPPRHHRHHHHDEDSEERFGPRGDRPHHRPHHSEEGPEGEPFGEDESPRHRPHHHRPSPEEMDEHMLEMFEGDEPRPHPFHHRRPDFDGPHGFDDDEGPHPHPHFRHHRFHHGPPRRLAHRLRHFLRSAFFLAEGIAMSPVFLLVSGLLKMVIGAFVLFKLAKTIKKKVIARREGRLRLQEDQGIVAGASSSSAPAGEKDVLPRYVDDEVAVQEKV</sequence>
<feature type="compositionally biased region" description="Acidic residues" evidence="1">
    <location>
        <begin position="413"/>
        <end position="422"/>
    </location>
</feature>
<evidence type="ECO:0000256" key="2">
    <source>
        <dbReference type="SAM" id="Phobius"/>
    </source>
</evidence>
<keyword evidence="5" id="KW-1185">Reference proteome</keyword>
<dbReference type="EMBL" id="MCGR01000017">
    <property type="protein sequence ID" value="ORY84718.1"/>
    <property type="molecule type" value="Genomic_DNA"/>
</dbReference>
<feature type="compositionally biased region" description="Pro residues" evidence="1">
    <location>
        <begin position="337"/>
        <end position="350"/>
    </location>
</feature>
<evidence type="ECO:0000313" key="4">
    <source>
        <dbReference type="EMBL" id="ORY84718.1"/>
    </source>
</evidence>
<evidence type="ECO:0000256" key="1">
    <source>
        <dbReference type="SAM" id="MobiDB-lite"/>
    </source>
</evidence>
<feature type="compositionally biased region" description="Basic and acidic residues" evidence="1">
    <location>
        <begin position="388"/>
        <end position="401"/>
    </location>
</feature>
<dbReference type="AlphaFoldDB" id="A0A1Y2FL83"/>
<keyword evidence="2" id="KW-0472">Membrane</keyword>
<keyword evidence="2" id="KW-0812">Transmembrane</keyword>
<accession>A0A1Y2FL83</accession>
<feature type="compositionally biased region" description="Basic residues" evidence="1">
    <location>
        <begin position="478"/>
        <end position="488"/>
    </location>
</feature>
<proteinExistence type="predicted"/>
<feature type="chain" id="PRO_5012824617" evidence="3">
    <location>
        <begin position="17"/>
        <end position="593"/>
    </location>
</feature>
<dbReference type="OrthoDB" id="3366756at2759"/>
<evidence type="ECO:0000313" key="5">
    <source>
        <dbReference type="Proteomes" id="UP000193467"/>
    </source>
</evidence>
<name>A0A1Y2FL83_9BASI</name>
<evidence type="ECO:0000256" key="3">
    <source>
        <dbReference type="SAM" id="SignalP"/>
    </source>
</evidence>
<feature type="signal peptide" evidence="3">
    <location>
        <begin position="1"/>
        <end position="16"/>
    </location>
</feature>
<feature type="compositionally biased region" description="Basic and acidic residues" evidence="1">
    <location>
        <begin position="319"/>
        <end position="335"/>
    </location>
</feature>
<keyword evidence="3" id="KW-0732">Signal</keyword>
<protein>
    <submittedName>
        <fullName evidence="4">Uncharacterized protein</fullName>
    </submittedName>
</protein>
<feature type="region of interest" description="Disordered" evidence="1">
    <location>
        <begin position="226"/>
        <end position="488"/>
    </location>
</feature>
<keyword evidence="2" id="KW-1133">Transmembrane helix</keyword>
<organism evidence="4 5">
    <name type="scientific">Leucosporidium creatinivorum</name>
    <dbReference type="NCBI Taxonomy" id="106004"/>
    <lineage>
        <taxon>Eukaryota</taxon>
        <taxon>Fungi</taxon>
        <taxon>Dikarya</taxon>
        <taxon>Basidiomycota</taxon>
        <taxon>Pucciniomycotina</taxon>
        <taxon>Microbotryomycetes</taxon>
        <taxon>Leucosporidiales</taxon>
        <taxon>Leucosporidium</taxon>
    </lineage>
</organism>
<feature type="compositionally biased region" description="Basic and acidic residues" evidence="1">
    <location>
        <begin position="255"/>
        <end position="296"/>
    </location>
</feature>
<feature type="transmembrane region" description="Helical" evidence="2">
    <location>
        <begin position="518"/>
        <end position="539"/>
    </location>
</feature>
<feature type="compositionally biased region" description="Basic and acidic residues" evidence="1">
    <location>
        <begin position="441"/>
        <end position="454"/>
    </location>
</feature>
<dbReference type="InParanoid" id="A0A1Y2FL83"/>
<comment type="caution">
    <text evidence="4">The sequence shown here is derived from an EMBL/GenBank/DDBJ whole genome shotgun (WGS) entry which is preliminary data.</text>
</comment>